<dbReference type="GO" id="GO:0005634">
    <property type="term" value="C:nucleus"/>
    <property type="evidence" value="ECO:0007669"/>
    <property type="project" value="UniProtKB-SubCell"/>
</dbReference>
<dbReference type="PROSITE" id="PS50048">
    <property type="entry name" value="ZN2_CY6_FUNGAL_2"/>
    <property type="match status" value="1"/>
</dbReference>
<dbReference type="Gene3D" id="4.10.240.10">
    <property type="entry name" value="Zn(2)-C6 fungal-type DNA-binding domain"/>
    <property type="match status" value="1"/>
</dbReference>
<evidence type="ECO:0000256" key="4">
    <source>
        <dbReference type="ARBA" id="ARBA00023163"/>
    </source>
</evidence>
<evidence type="ECO:0000313" key="9">
    <source>
        <dbReference type="Proteomes" id="UP000829364"/>
    </source>
</evidence>
<dbReference type="GeneID" id="72063314"/>
<keyword evidence="5" id="KW-0539">Nucleus</keyword>
<feature type="compositionally biased region" description="Polar residues" evidence="6">
    <location>
        <begin position="1"/>
        <end position="16"/>
    </location>
</feature>
<accession>A0A9Q8V7R6</accession>
<keyword evidence="9" id="KW-1185">Reference proteome</keyword>
<dbReference type="GO" id="GO:0003677">
    <property type="term" value="F:DNA binding"/>
    <property type="evidence" value="ECO:0007669"/>
    <property type="project" value="InterPro"/>
</dbReference>
<evidence type="ECO:0000256" key="1">
    <source>
        <dbReference type="ARBA" id="ARBA00004123"/>
    </source>
</evidence>
<evidence type="ECO:0000313" key="8">
    <source>
        <dbReference type="EMBL" id="UNI14751.1"/>
    </source>
</evidence>
<dbReference type="PROSITE" id="PS00463">
    <property type="entry name" value="ZN2_CY6_FUNGAL_1"/>
    <property type="match status" value="1"/>
</dbReference>
<organism evidence="8 9">
    <name type="scientific">Purpureocillium takamizusanense</name>
    <dbReference type="NCBI Taxonomy" id="2060973"/>
    <lineage>
        <taxon>Eukaryota</taxon>
        <taxon>Fungi</taxon>
        <taxon>Dikarya</taxon>
        <taxon>Ascomycota</taxon>
        <taxon>Pezizomycotina</taxon>
        <taxon>Sordariomycetes</taxon>
        <taxon>Hypocreomycetidae</taxon>
        <taxon>Hypocreales</taxon>
        <taxon>Ophiocordycipitaceae</taxon>
        <taxon>Purpureocillium</taxon>
    </lineage>
</organism>
<dbReference type="CDD" id="cd00067">
    <property type="entry name" value="GAL4"/>
    <property type="match status" value="1"/>
</dbReference>
<evidence type="ECO:0000256" key="5">
    <source>
        <dbReference type="ARBA" id="ARBA00023242"/>
    </source>
</evidence>
<sequence length="814" mass="90785">MDSNEYQSGDESASSTADERTRRGRDEPSRQGPAEREGPACQACRKKKAKCSRDMPCSQCVKHKVECVYDDRRSKPGMRPGAIESLNQRLQTLEQMFMGQGVLWQQVWRCLDAISGKTRLAPTNPGTEPAQQADANIHDSSVRLRNLLSSLADTEHELAAPDCEERRLKRRRVDKAQETAGAQPASNPCVSDAELDLPEDLVDSLVDIYFARIQPWIPMLHTVTFRRDMNLPSMRPKLRTIFSAIISICTRFSDDARLGNADAKSKLAKTHRQRVILESMESFSARNLQALIIVAFDTIGSGRGPSAWSIVGSMTRTVEQLRLSVENEDRYATTNEAKVLIKRMDFLPQCQEWTEIEEQRRIFWNTFLMDRFCSIATGWNLSLTGADVKRRLPCEGNLWEKGVPLTEPTPYFGVSEKSDRLNDPLPSPRSETADHESQTSLGGFAYSIEATESLSLVTTFFLQQAVNVTKVHELELWLMRFKQLDLRLVQWKVFLPERWREGCARGPDGKMDCNLILAHVTHNTAVVLLHQCIAYPSPEWQSIPLRLPSSSSAETCLAAAKEVALITDNFLRCTDFLVNPQFSFCLFVCGRMLITHAAYSGAPITEEFETLVRALQEVSRRWNGSQASLSLTKPCDDLASKFASRLLNDRTSVPDMGDMRQAVYSDVHVALDVGSSPRSHVKHADVTGYGYYNPAANFGLPIQWPDKPTTCCHGPELPRQDSPPDKVSMAFPPLPVALEMSTLNPPSTSQRALGQVAQPSAVYDVPAGEAAPSSSSAAYETGEGMFEVLNSYLDLGYPADQRISMFSHFEEGEG</sequence>
<dbReference type="Proteomes" id="UP000829364">
    <property type="component" value="Chromosome 1"/>
</dbReference>
<dbReference type="RefSeq" id="XP_047838232.1">
    <property type="nucleotide sequence ID" value="XM_047982270.1"/>
</dbReference>
<reference evidence="8" key="1">
    <citation type="submission" date="2021-11" db="EMBL/GenBank/DDBJ databases">
        <title>Purpureocillium_takamizusanense_genome.</title>
        <authorList>
            <person name="Nguyen N.-H."/>
        </authorList>
    </citation>
    <scope>NUCLEOTIDE SEQUENCE</scope>
    <source>
        <strain evidence="8">PT3</strain>
    </source>
</reference>
<dbReference type="Pfam" id="PF00172">
    <property type="entry name" value="Zn_clus"/>
    <property type="match status" value="1"/>
</dbReference>
<dbReference type="InterPro" id="IPR001138">
    <property type="entry name" value="Zn2Cys6_DnaBD"/>
</dbReference>
<keyword evidence="3" id="KW-0805">Transcription regulation</keyword>
<dbReference type="EMBL" id="CP086354">
    <property type="protein sequence ID" value="UNI14751.1"/>
    <property type="molecule type" value="Genomic_DNA"/>
</dbReference>
<evidence type="ECO:0000256" key="6">
    <source>
        <dbReference type="SAM" id="MobiDB-lite"/>
    </source>
</evidence>
<dbReference type="CDD" id="cd12148">
    <property type="entry name" value="fungal_TF_MHR"/>
    <property type="match status" value="1"/>
</dbReference>
<dbReference type="GO" id="GO:0008270">
    <property type="term" value="F:zinc ion binding"/>
    <property type="evidence" value="ECO:0007669"/>
    <property type="project" value="InterPro"/>
</dbReference>
<feature type="region of interest" description="Disordered" evidence="6">
    <location>
        <begin position="1"/>
        <end position="39"/>
    </location>
</feature>
<dbReference type="InterPro" id="IPR036864">
    <property type="entry name" value="Zn2-C6_fun-type_DNA-bd_sf"/>
</dbReference>
<name>A0A9Q8V7R6_9HYPO</name>
<dbReference type="SMART" id="SM00906">
    <property type="entry name" value="Fungal_trans"/>
    <property type="match status" value="1"/>
</dbReference>
<protein>
    <recommendedName>
        <fullName evidence="7">Zn(2)-C6 fungal-type domain-containing protein</fullName>
    </recommendedName>
</protein>
<evidence type="ECO:0000256" key="3">
    <source>
        <dbReference type="ARBA" id="ARBA00023015"/>
    </source>
</evidence>
<proteinExistence type="predicted"/>
<comment type="subcellular location">
    <subcellularLocation>
        <location evidence="1">Nucleus</location>
    </subcellularLocation>
</comment>
<dbReference type="SMART" id="SM00066">
    <property type="entry name" value="GAL4"/>
    <property type="match status" value="1"/>
</dbReference>
<keyword evidence="4" id="KW-0804">Transcription</keyword>
<feature type="region of interest" description="Disordered" evidence="6">
    <location>
        <begin position="414"/>
        <end position="438"/>
    </location>
</feature>
<dbReference type="PANTHER" id="PTHR47338">
    <property type="entry name" value="ZN(II)2CYS6 TRANSCRIPTION FACTOR (EUROFUNG)-RELATED"/>
    <property type="match status" value="1"/>
</dbReference>
<dbReference type="Pfam" id="PF04082">
    <property type="entry name" value="Fungal_trans"/>
    <property type="match status" value="1"/>
</dbReference>
<keyword evidence="2" id="KW-0479">Metal-binding</keyword>
<dbReference type="InterPro" id="IPR007219">
    <property type="entry name" value="XnlR_reg_dom"/>
</dbReference>
<dbReference type="GO" id="GO:0006351">
    <property type="term" value="P:DNA-templated transcription"/>
    <property type="evidence" value="ECO:0007669"/>
    <property type="project" value="InterPro"/>
</dbReference>
<dbReference type="AlphaFoldDB" id="A0A9Q8V7R6"/>
<dbReference type="GO" id="GO:0000981">
    <property type="term" value="F:DNA-binding transcription factor activity, RNA polymerase II-specific"/>
    <property type="evidence" value="ECO:0007669"/>
    <property type="project" value="InterPro"/>
</dbReference>
<dbReference type="PANTHER" id="PTHR47338:SF23">
    <property type="entry name" value="ZN(II)2CYS6 TRANSCRIPTION FACTOR (EUROFUNG)"/>
    <property type="match status" value="1"/>
</dbReference>
<feature type="domain" description="Zn(2)-C6 fungal-type" evidence="7">
    <location>
        <begin position="40"/>
        <end position="69"/>
    </location>
</feature>
<feature type="compositionally biased region" description="Basic and acidic residues" evidence="6">
    <location>
        <begin position="17"/>
        <end position="38"/>
    </location>
</feature>
<dbReference type="InterPro" id="IPR050815">
    <property type="entry name" value="TF_fung"/>
</dbReference>
<dbReference type="SUPFAM" id="SSF57701">
    <property type="entry name" value="Zn2/Cys6 DNA-binding domain"/>
    <property type="match status" value="1"/>
</dbReference>
<dbReference type="OrthoDB" id="4456959at2759"/>
<dbReference type="KEGG" id="ptkz:JDV02_001351"/>
<gene>
    <name evidence="8" type="ORF">JDV02_001351</name>
</gene>
<evidence type="ECO:0000256" key="2">
    <source>
        <dbReference type="ARBA" id="ARBA00022723"/>
    </source>
</evidence>
<evidence type="ECO:0000259" key="7">
    <source>
        <dbReference type="PROSITE" id="PS50048"/>
    </source>
</evidence>